<accession>A0AAQ3TZ39</accession>
<dbReference type="AlphaFoldDB" id="A0AAQ3TZ39"/>
<sequence length="191" mass="21198">MEIRTTQSHHTGRFLQLLLAPHLEEVDGALAERERVQEPVGEGLGLELPVHRRVVVAHQLLRGPQVPVRLRLVEDRQRHPLPAARHYAVRRRPERRVARDLHHLAHDHQQLVAAQHRHVHPPPAVAPLAPEQHLEAADVAVQEQHGDHGVVRVGLQPVHEVGARAGRVVGEPGARAAPLADVAQEELLAEP</sequence>
<dbReference type="EMBL" id="CP144750">
    <property type="protein sequence ID" value="WVZ82283.1"/>
    <property type="molecule type" value="Genomic_DNA"/>
</dbReference>
<name>A0AAQ3TZ39_PASNO</name>
<evidence type="ECO:0000313" key="1">
    <source>
        <dbReference type="EMBL" id="WVZ82283.1"/>
    </source>
</evidence>
<gene>
    <name evidence="1" type="ORF">U9M48_029565</name>
</gene>
<keyword evidence="2" id="KW-1185">Reference proteome</keyword>
<organism evidence="1 2">
    <name type="scientific">Paspalum notatum var. saurae</name>
    <dbReference type="NCBI Taxonomy" id="547442"/>
    <lineage>
        <taxon>Eukaryota</taxon>
        <taxon>Viridiplantae</taxon>
        <taxon>Streptophyta</taxon>
        <taxon>Embryophyta</taxon>
        <taxon>Tracheophyta</taxon>
        <taxon>Spermatophyta</taxon>
        <taxon>Magnoliopsida</taxon>
        <taxon>Liliopsida</taxon>
        <taxon>Poales</taxon>
        <taxon>Poaceae</taxon>
        <taxon>PACMAD clade</taxon>
        <taxon>Panicoideae</taxon>
        <taxon>Andropogonodae</taxon>
        <taxon>Paspaleae</taxon>
        <taxon>Paspalinae</taxon>
        <taxon>Paspalum</taxon>
    </lineage>
</organism>
<reference evidence="1 2" key="1">
    <citation type="submission" date="2024-02" db="EMBL/GenBank/DDBJ databases">
        <title>High-quality chromosome-scale genome assembly of Pensacola bahiagrass (Paspalum notatum Flugge var. saurae).</title>
        <authorList>
            <person name="Vega J.M."/>
            <person name="Podio M."/>
            <person name="Orjuela J."/>
            <person name="Siena L.A."/>
            <person name="Pessino S.C."/>
            <person name="Combes M.C."/>
            <person name="Mariac C."/>
            <person name="Albertini E."/>
            <person name="Pupilli F."/>
            <person name="Ortiz J.P.A."/>
            <person name="Leblanc O."/>
        </authorList>
    </citation>
    <scope>NUCLEOTIDE SEQUENCE [LARGE SCALE GENOMIC DNA]</scope>
    <source>
        <strain evidence="1">R1</strain>
        <tissue evidence="1">Leaf</tissue>
    </source>
</reference>
<evidence type="ECO:0000313" key="2">
    <source>
        <dbReference type="Proteomes" id="UP001341281"/>
    </source>
</evidence>
<proteinExistence type="predicted"/>
<dbReference type="Proteomes" id="UP001341281">
    <property type="component" value="Chromosome 06"/>
</dbReference>
<protein>
    <submittedName>
        <fullName evidence="1">Uncharacterized protein</fullName>
    </submittedName>
</protein>